<protein>
    <submittedName>
        <fullName evidence="5">Diguanylate cyclase (GGDEF)-like protein</fullName>
    </submittedName>
</protein>
<dbReference type="SUPFAM" id="SSF141868">
    <property type="entry name" value="EAL domain-like"/>
    <property type="match status" value="1"/>
</dbReference>
<dbReference type="SMART" id="SM00052">
    <property type="entry name" value="EAL"/>
    <property type="match status" value="1"/>
</dbReference>
<dbReference type="GO" id="GO:0007165">
    <property type="term" value="P:signal transduction"/>
    <property type="evidence" value="ECO:0007669"/>
    <property type="project" value="InterPro"/>
</dbReference>
<dbReference type="EMBL" id="JACHOO010000001">
    <property type="protein sequence ID" value="MBB5751297.1"/>
    <property type="molecule type" value="Genomic_DNA"/>
</dbReference>
<dbReference type="Pfam" id="PF00563">
    <property type="entry name" value="EAL"/>
    <property type="match status" value="1"/>
</dbReference>
<feature type="domain" description="HAMP" evidence="3">
    <location>
        <begin position="208"/>
        <end position="261"/>
    </location>
</feature>
<organism evidence="5 6">
    <name type="scientific">Prosthecomicrobium pneumaticum</name>
    <dbReference type="NCBI Taxonomy" id="81895"/>
    <lineage>
        <taxon>Bacteria</taxon>
        <taxon>Pseudomonadati</taxon>
        <taxon>Pseudomonadota</taxon>
        <taxon>Alphaproteobacteria</taxon>
        <taxon>Hyphomicrobiales</taxon>
        <taxon>Kaistiaceae</taxon>
        <taxon>Prosthecomicrobium</taxon>
    </lineage>
</organism>
<dbReference type="SUPFAM" id="SSF158472">
    <property type="entry name" value="HAMP domain-like"/>
    <property type="match status" value="1"/>
</dbReference>
<dbReference type="Pfam" id="PF00990">
    <property type="entry name" value="GGDEF"/>
    <property type="match status" value="1"/>
</dbReference>
<evidence type="ECO:0000259" key="3">
    <source>
        <dbReference type="PROSITE" id="PS50885"/>
    </source>
</evidence>
<dbReference type="CDD" id="cd01949">
    <property type="entry name" value="GGDEF"/>
    <property type="match status" value="1"/>
</dbReference>
<gene>
    <name evidence="5" type="ORF">GGQ63_000340</name>
</gene>
<dbReference type="InterPro" id="IPR024478">
    <property type="entry name" value="HlyB_4HB_MCP"/>
</dbReference>
<dbReference type="PROSITE" id="PS50885">
    <property type="entry name" value="HAMP"/>
    <property type="match status" value="1"/>
</dbReference>
<dbReference type="Pfam" id="PF00672">
    <property type="entry name" value="HAMP"/>
    <property type="match status" value="1"/>
</dbReference>
<dbReference type="AlphaFoldDB" id="A0A7W9CT14"/>
<keyword evidence="1" id="KW-1133">Transmembrane helix</keyword>
<dbReference type="SMART" id="SM00267">
    <property type="entry name" value="GGDEF"/>
    <property type="match status" value="1"/>
</dbReference>
<keyword evidence="6" id="KW-1185">Reference proteome</keyword>
<feature type="transmembrane region" description="Helical" evidence="1">
    <location>
        <begin position="12"/>
        <end position="35"/>
    </location>
</feature>
<evidence type="ECO:0000256" key="1">
    <source>
        <dbReference type="SAM" id="Phobius"/>
    </source>
</evidence>
<dbReference type="InterPro" id="IPR035919">
    <property type="entry name" value="EAL_sf"/>
</dbReference>
<dbReference type="PROSITE" id="PS50887">
    <property type="entry name" value="GGDEF"/>
    <property type="match status" value="1"/>
</dbReference>
<dbReference type="Gene3D" id="3.30.70.270">
    <property type="match status" value="1"/>
</dbReference>
<proteinExistence type="predicted"/>
<evidence type="ECO:0000259" key="2">
    <source>
        <dbReference type="PROSITE" id="PS50883"/>
    </source>
</evidence>
<dbReference type="PANTHER" id="PTHR44757">
    <property type="entry name" value="DIGUANYLATE CYCLASE DGCP"/>
    <property type="match status" value="1"/>
</dbReference>
<dbReference type="Proteomes" id="UP000523821">
    <property type="component" value="Unassembled WGS sequence"/>
</dbReference>
<dbReference type="GO" id="GO:0016020">
    <property type="term" value="C:membrane"/>
    <property type="evidence" value="ECO:0007669"/>
    <property type="project" value="InterPro"/>
</dbReference>
<feature type="domain" description="EAL" evidence="2">
    <location>
        <begin position="451"/>
        <end position="701"/>
    </location>
</feature>
<keyword evidence="1" id="KW-0812">Transmembrane</keyword>
<sequence>MSHLLDRKRLSISARLTVFAVVFLGVVAVLGALSLNRLMVIDEQTEAVRDRWLATARVLNNLEEAVSSFRIAEADLARSTAAREVTIARLDVLRREIETLGQRYEALRNGDTSRASLAGFTMAWQTYLATHDAWLLGGASGDREQQALDRGFDRSIMALDVMADIQADAAEFEIDRADRLIDETIALTLAGVAIGSLLVLTLLYRIRQTIAKPLAAIMDALMRLAAGECVQSVPGTERRDEIGAMARAFEVFRANAAALERAHEETRAAQKQAQSLARHDALTGLPNRRVFSVELQAAVARSLGEGISYAVMLLDLDRFKPVNDIQGHAVGDTVLCEVARRLREIVRREDTVARLGGDEFAVVAAADGGDPREGVMRLASRLIAAIREPIAIGDGAVEVGASIGIAWCPADGRDAESLLRAADIAMYRAKRDGRSTYRFFEQSMDEELRDRAALEADLRKAIGEERLEPHYQPLVDMRDGHVYGFEVLARWNHPTRGWIRPDVFIPLAEQIGLISDLTWSLLRRACRDSRQWSDDIRLALNISPVQLKDPLLPNQILGILAEEGFAPTRLEIEVTETALVSDLKTAKAILSSLRSNGVRIALDDFGTGYSSLYHLRELKFDKVKIDRSFVQSMQTSSDSRKIVDAIVSLAKTLGLPTVAEGIEDKAVLDHLASIGCDFGQGFYLGRAMPAEAAVERLDPHDAGGARGAA</sequence>
<dbReference type="InterPro" id="IPR052155">
    <property type="entry name" value="Biofilm_reg_signaling"/>
</dbReference>
<keyword evidence="1" id="KW-0472">Membrane</keyword>
<dbReference type="PROSITE" id="PS50883">
    <property type="entry name" value="EAL"/>
    <property type="match status" value="1"/>
</dbReference>
<reference evidence="5 6" key="1">
    <citation type="submission" date="2020-08" db="EMBL/GenBank/DDBJ databases">
        <title>Genomic Encyclopedia of Type Strains, Phase IV (KMG-IV): sequencing the most valuable type-strain genomes for metagenomic binning, comparative biology and taxonomic classification.</title>
        <authorList>
            <person name="Goeker M."/>
        </authorList>
    </citation>
    <scope>NUCLEOTIDE SEQUENCE [LARGE SCALE GENOMIC DNA]</scope>
    <source>
        <strain evidence="5 6">DSM 16268</strain>
    </source>
</reference>
<dbReference type="CDD" id="cd06225">
    <property type="entry name" value="HAMP"/>
    <property type="match status" value="1"/>
</dbReference>
<dbReference type="InterPro" id="IPR001633">
    <property type="entry name" value="EAL_dom"/>
</dbReference>
<feature type="domain" description="GGDEF" evidence="4">
    <location>
        <begin position="307"/>
        <end position="442"/>
    </location>
</feature>
<dbReference type="SMART" id="SM00304">
    <property type="entry name" value="HAMP"/>
    <property type="match status" value="1"/>
</dbReference>
<accession>A0A7W9CT14</accession>
<dbReference type="InterPro" id="IPR043128">
    <property type="entry name" value="Rev_trsase/Diguanyl_cyclase"/>
</dbReference>
<dbReference type="InterPro" id="IPR029787">
    <property type="entry name" value="Nucleotide_cyclase"/>
</dbReference>
<dbReference type="RefSeq" id="WP_183851863.1">
    <property type="nucleotide sequence ID" value="NZ_JACHOO010000001.1"/>
</dbReference>
<name>A0A7W9CT14_9HYPH</name>
<evidence type="ECO:0000313" key="6">
    <source>
        <dbReference type="Proteomes" id="UP000523821"/>
    </source>
</evidence>
<dbReference type="InterPro" id="IPR003660">
    <property type="entry name" value="HAMP_dom"/>
</dbReference>
<dbReference type="Gene3D" id="3.20.20.450">
    <property type="entry name" value="EAL domain"/>
    <property type="match status" value="1"/>
</dbReference>
<dbReference type="Gene3D" id="6.10.340.10">
    <property type="match status" value="1"/>
</dbReference>
<dbReference type="CDD" id="cd01948">
    <property type="entry name" value="EAL"/>
    <property type="match status" value="1"/>
</dbReference>
<comment type="caution">
    <text evidence="5">The sequence shown here is derived from an EMBL/GenBank/DDBJ whole genome shotgun (WGS) entry which is preliminary data.</text>
</comment>
<dbReference type="PANTHER" id="PTHR44757:SF2">
    <property type="entry name" value="BIOFILM ARCHITECTURE MAINTENANCE PROTEIN MBAA"/>
    <property type="match status" value="1"/>
</dbReference>
<dbReference type="InterPro" id="IPR000160">
    <property type="entry name" value="GGDEF_dom"/>
</dbReference>
<evidence type="ECO:0000259" key="4">
    <source>
        <dbReference type="PROSITE" id="PS50887"/>
    </source>
</evidence>
<dbReference type="NCBIfam" id="TIGR00254">
    <property type="entry name" value="GGDEF"/>
    <property type="match status" value="1"/>
</dbReference>
<dbReference type="Pfam" id="PF12729">
    <property type="entry name" value="4HB_MCP_1"/>
    <property type="match status" value="1"/>
</dbReference>
<evidence type="ECO:0000313" key="5">
    <source>
        <dbReference type="EMBL" id="MBB5751297.1"/>
    </source>
</evidence>
<dbReference type="SUPFAM" id="SSF55073">
    <property type="entry name" value="Nucleotide cyclase"/>
    <property type="match status" value="1"/>
</dbReference>